<reference evidence="2 3" key="1">
    <citation type="submission" date="2020-08" db="EMBL/GenBank/DDBJ databases">
        <title>Genomic Encyclopedia of Type Strains, Phase IV (KMG-V): Genome sequencing to study the core and pangenomes of soil and plant-associated prokaryotes.</title>
        <authorList>
            <person name="Whitman W."/>
        </authorList>
    </citation>
    <scope>NUCLEOTIDE SEQUENCE [LARGE SCALE GENOMIC DNA]</scope>
    <source>
        <strain evidence="2 3">SRMrh-85</strain>
    </source>
</reference>
<keyword evidence="2" id="KW-0808">Transferase</keyword>
<dbReference type="InterPro" id="IPR017557">
    <property type="entry name" value="Holo-ACP_synthase"/>
</dbReference>
<name>A0ABR6FSH7_9BURK</name>
<keyword evidence="2" id="KW-0548">Nucleotidyltransferase</keyword>
<accession>A0ABR6FSH7</accession>
<proteinExistence type="predicted"/>
<dbReference type="GO" id="GO:0016779">
    <property type="term" value="F:nucleotidyltransferase activity"/>
    <property type="evidence" value="ECO:0007669"/>
    <property type="project" value="UniProtKB-KW"/>
</dbReference>
<comment type="caution">
    <text evidence="2">The sequence shown here is derived from an EMBL/GenBank/DDBJ whole genome shotgun (WGS) entry which is preliminary data.</text>
</comment>
<evidence type="ECO:0000313" key="3">
    <source>
        <dbReference type="Proteomes" id="UP000533533"/>
    </source>
</evidence>
<protein>
    <submittedName>
        <fullName evidence="2">Phosphoribosyl-dephospho-CoA transferase</fullName>
        <ecNumber evidence="2">2.7.7.66</ecNumber>
    </submittedName>
</protein>
<dbReference type="NCBIfam" id="NF002332">
    <property type="entry name" value="PRK01293.1"/>
    <property type="match status" value="1"/>
</dbReference>
<gene>
    <name evidence="2" type="ORF">FHX59_004858</name>
</gene>
<keyword evidence="3" id="KW-1185">Reference proteome</keyword>
<dbReference type="Proteomes" id="UP000533533">
    <property type="component" value="Unassembled WGS sequence"/>
</dbReference>
<evidence type="ECO:0000259" key="1">
    <source>
        <dbReference type="Pfam" id="PF10620"/>
    </source>
</evidence>
<dbReference type="EC" id="2.7.7.66" evidence="2"/>
<organism evidence="2 3">
    <name type="scientific">Paraburkholderia silvatlantica</name>
    <dbReference type="NCBI Taxonomy" id="321895"/>
    <lineage>
        <taxon>Bacteria</taxon>
        <taxon>Pseudomonadati</taxon>
        <taxon>Pseudomonadota</taxon>
        <taxon>Betaproteobacteria</taxon>
        <taxon>Burkholderiales</taxon>
        <taxon>Burkholderiaceae</taxon>
        <taxon>Paraburkholderia</taxon>
    </lineage>
</organism>
<dbReference type="EMBL" id="JACHVZ010000013">
    <property type="protein sequence ID" value="MBB2930396.1"/>
    <property type="molecule type" value="Genomic_DNA"/>
</dbReference>
<feature type="domain" description="Phosphoribosyl-dephospho-CoA transferase MdcG C-terminal" evidence="1">
    <location>
        <begin position="109"/>
        <end position="226"/>
    </location>
</feature>
<evidence type="ECO:0000313" key="2">
    <source>
        <dbReference type="EMBL" id="MBB2930396.1"/>
    </source>
</evidence>
<dbReference type="NCBIfam" id="TIGR03135">
    <property type="entry name" value="malonate_mdcG"/>
    <property type="match status" value="1"/>
</dbReference>
<sequence length="230" mass="24532">MGRQLMHVCAALPFAVDAPRVDDARWRAHDLLRIAHHTPSGDEPDWVRAALARAPWVVVRRTRAAAGFVAVGVRGSVRPERFGTWLHTEDIESSFAPEDLPGVEPLRTRRALPAFIALAALRTSAAPLRNYVWGPTGSAGFELATGVPTLTASSDLDILIRLPQRVSRAAIDALAQTLAQAASRCGTRIDAQLETPAGGVALAELAAHKPRVLARASSGAQLVADPWQAA</sequence>
<dbReference type="InterPro" id="IPR049180">
    <property type="entry name" value="MdcG_C"/>
</dbReference>
<dbReference type="Pfam" id="PF10620">
    <property type="entry name" value="MdcG"/>
    <property type="match status" value="1"/>
</dbReference>